<keyword evidence="7 8" id="KW-0961">Cell wall biogenesis/degradation</keyword>
<feature type="binding site" evidence="8">
    <location>
        <position position="148"/>
    </location>
    <ligand>
        <name>UDP-N-acetyl-alpha-D-muramoyl-L-alanyl-D-glutamate</name>
        <dbReference type="ChEBI" id="CHEBI:83900"/>
    </ligand>
</feature>
<feature type="domain" description="Mur ligase C-terminal" evidence="11">
    <location>
        <begin position="333"/>
        <end position="458"/>
    </location>
</feature>
<evidence type="ECO:0000256" key="3">
    <source>
        <dbReference type="ARBA" id="ARBA00022618"/>
    </source>
</evidence>
<dbReference type="Proteomes" id="UP000679950">
    <property type="component" value="Unassembled WGS sequence"/>
</dbReference>
<comment type="PTM">
    <text evidence="8">Carboxylation is probably crucial for Mg(2+) binding and, consequently, for the gamma-phosphate positioning of ATP.</text>
</comment>
<dbReference type="InterPro" id="IPR036565">
    <property type="entry name" value="Mur-like_cat_sf"/>
</dbReference>
<dbReference type="NCBIfam" id="NF001124">
    <property type="entry name" value="PRK00139.1-2"/>
    <property type="match status" value="1"/>
</dbReference>
<feature type="binding site" evidence="8">
    <location>
        <begin position="107"/>
        <end position="113"/>
    </location>
    <ligand>
        <name>ATP</name>
        <dbReference type="ChEBI" id="CHEBI:30616"/>
    </ligand>
</feature>
<reference evidence="13 14" key="1">
    <citation type="submission" date="2021-03" db="EMBL/GenBank/DDBJ databases">
        <title>Antimicrobial resistance genes in bacteria isolated from Japanese honey, and their potential for conferring macrolide and lincosamide resistance in the American foulbrood pathogen Paenibacillus larvae.</title>
        <authorList>
            <person name="Okamoto M."/>
            <person name="Kumagai M."/>
            <person name="Kanamori H."/>
            <person name="Takamatsu D."/>
        </authorList>
    </citation>
    <scope>NUCLEOTIDE SEQUENCE [LARGE SCALE GENOMIC DNA]</scope>
    <source>
        <strain evidence="13 14">J8TS2</strain>
    </source>
</reference>
<evidence type="ECO:0000256" key="1">
    <source>
        <dbReference type="ARBA" id="ARBA00004752"/>
    </source>
</evidence>
<feature type="binding site" evidence="8">
    <location>
        <position position="184"/>
    </location>
    <ligand>
        <name>UDP-N-acetyl-alpha-D-muramoyl-L-alanyl-D-glutamate</name>
        <dbReference type="ChEBI" id="CHEBI:83900"/>
    </ligand>
</feature>
<dbReference type="Gene3D" id="3.40.1390.10">
    <property type="entry name" value="MurE/MurF, N-terminal domain"/>
    <property type="match status" value="1"/>
</dbReference>
<comment type="caution">
    <text evidence="13">The sequence shown here is derived from an EMBL/GenBank/DDBJ whole genome shotgun (WGS) entry which is preliminary data.</text>
</comment>
<evidence type="ECO:0000256" key="2">
    <source>
        <dbReference type="ARBA" id="ARBA00005898"/>
    </source>
</evidence>
<dbReference type="RefSeq" id="WP_212966193.1">
    <property type="nucleotide sequence ID" value="NZ_BORB01000013.1"/>
</dbReference>
<protein>
    <recommendedName>
        <fullName evidence="8">UDP-N-acetylmuramoyl-L-alanyl-D-glutamate--2,6-diaminopimelate ligase</fullName>
        <ecNumber evidence="8">6.3.2.13</ecNumber>
    </recommendedName>
    <alternativeName>
        <fullName evidence="8">Meso-A2pm-adding enzyme</fullName>
    </alternativeName>
    <alternativeName>
        <fullName evidence="8">Meso-diaminopimelate-adding enzyme</fullName>
    </alternativeName>
    <alternativeName>
        <fullName evidence="8">UDP-MurNAc-L-Ala-D-Glu:meso-diaminopimelate ligase</fullName>
    </alternativeName>
    <alternativeName>
        <fullName evidence="8">UDP-MurNAc-tripeptide synthetase</fullName>
    </alternativeName>
    <alternativeName>
        <fullName evidence="8">UDP-N-acetylmuramyl-tripeptide synthetase</fullName>
    </alternativeName>
</protein>
<dbReference type="GO" id="GO:0016874">
    <property type="term" value="F:ligase activity"/>
    <property type="evidence" value="ECO:0007669"/>
    <property type="project" value="UniProtKB-KW"/>
</dbReference>
<evidence type="ECO:0000259" key="10">
    <source>
        <dbReference type="Pfam" id="PF01225"/>
    </source>
</evidence>
<dbReference type="SUPFAM" id="SSF53623">
    <property type="entry name" value="MurD-like peptide ligases, catalytic domain"/>
    <property type="match status" value="1"/>
</dbReference>
<keyword evidence="3 8" id="KW-0132">Cell division</keyword>
<evidence type="ECO:0000259" key="12">
    <source>
        <dbReference type="Pfam" id="PF08245"/>
    </source>
</evidence>
<sequence>MDLHRLLQSLPFIEAPEENDEIIGISNNHQKVEKGHLFICIKGHSFDGHNFAEEAINKGAVAIVAERPLQLEVPVILVKDTKKAMAILADAFYHHPTQKMHLIGITGTNGKTTTSHMVDSIFKDAEHSTGLIGTINIKIGSKVLETKNTTPDSLELQKVFHEMVEEKIDTAIMEVSSHALVQGRVNGCDYDVAVFTNLSQDHLDYHHTMAEYKRAKSLLFSKLGNTYSTKHPKFAVLNADDEVTELLASETSAHVVTYGINKAADFQADSITYHSHGVTFKLLSPEGEREIHLPLAGEFNVYNALAAIATAYVSKIPFHSIIQSVEQAKGVPGRFELVNGGQKFAVIVDYAHTPDGLENVLRTIQQFADKRVFCVVGCGGDRDPSKRPLMAQIACKWATDPIFTSDNPRSEDPSAIIEDMKKGVVGKRYLIEPDRKKAIECAIDLAEEGDVVLVAGKGHETYQIIGDKVYDFDDRLVSLNAIMKK</sequence>
<dbReference type="Gene3D" id="3.40.1190.10">
    <property type="entry name" value="Mur-like, catalytic domain"/>
    <property type="match status" value="1"/>
</dbReference>
<feature type="binding site" evidence="8">
    <location>
        <position position="176"/>
    </location>
    <ligand>
        <name>UDP-N-acetyl-alpha-D-muramoyl-L-alanyl-D-glutamate</name>
        <dbReference type="ChEBI" id="CHEBI:83900"/>
    </ligand>
</feature>
<evidence type="ECO:0000313" key="14">
    <source>
        <dbReference type="Proteomes" id="UP000679950"/>
    </source>
</evidence>
<dbReference type="Gene3D" id="3.90.190.20">
    <property type="entry name" value="Mur ligase, C-terminal domain"/>
    <property type="match status" value="1"/>
</dbReference>
<evidence type="ECO:0000259" key="11">
    <source>
        <dbReference type="Pfam" id="PF02875"/>
    </source>
</evidence>
<dbReference type="NCBIfam" id="NF001126">
    <property type="entry name" value="PRK00139.1-4"/>
    <property type="match status" value="1"/>
</dbReference>
<evidence type="ECO:0000256" key="6">
    <source>
        <dbReference type="ARBA" id="ARBA00023306"/>
    </source>
</evidence>
<dbReference type="Pfam" id="PF01225">
    <property type="entry name" value="Mur_ligase"/>
    <property type="match status" value="1"/>
</dbReference>
<dbReference type="HAMAP" id="MF_00208">
    <property type="entry name" value="MurE"/>
    <property type="match status" value="1"/>
</dbReference>
<keyword evidence="8" id="KW-0460">Magnesium</keyword>
<evidence type="ECO:0000256" key="4">
    <source>
        <dbReference type="ARBA" id="ARBA00022960"/>
    </source>
</evidence>
<feature type="domain" description="Mur ligase N-terminal catalytic" evidence="10">
    <location>
        <begin position="24"/>
        <end position="93"/>
    </location>
</feature>
<dbReference type="SUPFAM" id="SSF63418">
    <property type="entry name" value="MurE/MurF N-terminal domain"/>
    <property type="match status" value="1"/>
</dbReference>
<name>A0ABQ4KJH1_9BACI</name>
<keyword evidence="8" id="KW-0067">ATP-binding</keyword>
<dbReference type="Pfam" id="PF08245">
    <property type="entry name" value="Mur_ligase_M"/>
    <property type="match status" value="1"/>
</dbReference>
<comment type="subcellular location">
    <subcellularLocation>
        <location evidence="8 9">Cytoplasm</location>
    </subcellularLocation>
</comment>
<feature type="binding site" evidence="8">
    <location>
        <position position="182"/>
    </location>
    <ligand>
        <name>UDP-N-acetyl-alpha-D-muramoyl-L-alanyl-D-glutamate</name>
        <dbReference type="ChEBI" id="CHEBI:83900"/>
    </ligand>
</feature>
<dbReference type="EMBL" id="BORB01000013">
    <property type="protein sequence ID" value="GIN57599.1"/>
    <property type="molecule type" value="Genomic_DNA"/>
</dbReference>
<accession>A0ABQ4KJH1</accession>
<dbReference type="InterPro" id="IPR000713">
    <property type="entry name" value="Mur_ligase_N"/>
</dbReference>
<feature type="binding site" evidence="8">
    <location>
        <position position="460"/>
    </location>
    <ligand>
        <name>meso-2,6-diaminopimelate</name>
        <dbReference type="ChEBI" id="CHEBI:57791"/>
    </ligand>
</feature>
<evidence type="ECO:0000256" key="5">
    <source>
        <dbReference type="ARBA" id="ARBA00022984"/>
    </source>
</evidence>
<dbReference type="SUPFAM" id="SSF53244">
    <property type="entry name" value="MurD-like peptide ligases, peptide-binding domain"/>
    <property type="match status" value="1"/>
</dbReference>
<keyword evidence="6 8" id="KW-0131">Cell cycle</keyword>
<evidence type="ECO:0000256" key="9">
    <source>
        <dbReference type="RuleBase" id="RU004135"/>
    </source>
</evidence>
<dbReference type="InterPro" id="IPR004101">
    <property type="entry name" value="Mur_ligase_C"/>
</dbReference>
<dbReference type="InterPro" id="IPR013221">
    <property type="entry name" value="Mur_ligase_cen"/>
</dbReference>
<evidence type="ECO:0000313" key="13">
    <source>
        <dbReference type="EMBL" id="GIN57599.1"/>
    </source>
</evidence>
<evidence type="ECO:0000256" key="8">
    <source>
        <dbReference type="HAMAP-Rule" id="MF_00208"/>
    </source>
</evidence>
<dbReference type="InterPro" id="IPR035911">
    <property type="entry name" value="MurE/MurF_N"/>
</dbReference>
<keyword evidence="4 8" id="KW-0133">Cell shape</keyword>
<dbReference type="EC" id="6.3.2.13" evidence="8"/>
<comment type="function">
    <text evidence="8">Catalyzes the addition of meso-diaminopimelic acid to the nucleotide precursor UDP-N-acetylmuramoyl-L-alanyl-D-glutamate (UMAG) in the biosynthesis of bacterial cell-wall peptidoglycan.</text>
</comment>
<dbReference type="PANTHER" id="PTHR23135:SF4">
    <property type="entry name" value="UDP-N-ACETYLMURAMOYL-L-ALANYL-D-GLUTAMATE--2,6-DIAMINOPIMELATE LIGASE MURE HOMOLOG, CHLOROPLASTIC"/>
    <property type="match status" value="1"/>
</dbReference>
<dbReference type="NCBIfam" id="TIGR01085">
    <property type="entry name" value="murE"/>
    <property type="match status" value="1"/>
</dbReference>
<dbReference type="InterPro" id="IPR036615">
    <property type="entry name" value="Mur_ligase_C_dom_sf"/>
</dbReference>
<dbReference type="Pfam" id="PF02875">
    <property type="entry name" value="Mur_ligase_C"/>
    <property type="match status" value="1"/>
</dbReference>
<evidence type="ECO:0000256" key="7">
    <source>
        <dbReference type="ARBA" id="ARBA00023316"/>
    </source>
</evidence>
<comment type="caution">
    <text evidence="8">Lacks conserved residue(s) required for the propagation of feature annotation.</text>
</comment>
<feature type="binding site" evidence="8">
    <location>
        <position position="382"/>
    </location>
    <ligand>
        <name>meso-2,6-diaminopimelate</name>
        <dbReference type="ChEBI" id="CHEBI:57791"/>
    </ligand>
</feature>
<feature type="modified residue" description="N6-carboxylysine" evidence="8">
    <location>
        <position position="216"/>
    </location>
</feature>
<gene>
    <name evidence="8 13" type="primary">murE</name>
    <name evidence="13" type="ORF">J8TS2_19180</name>
</gene>
<keyword evidence="8" id="KW-0547">Nucleotide-binding</keyword>
<keyword evidence="14" id="KW-1185">Reference proteome</keyword>
<keyword evidence="5 8" id="KW-0573">Peptidoglycan synthesis</keyword>
<feature type="binding site" evidence="8">
    <location>
        <begin position="406"/>
        <end position="409"/>
    </location>
    <ligand>
        <name>meso-2,6-diaminopimelate</name>
        <dbReference type="ChEBI" id="CHEBI:57791"/>
    </ligand>
</feature>
<keyword evidence="8 13" id="KW-0436">Ligase</keyword>
<keyword evidence="8" id="KW-0963">Cytoplasm</keyword>
<feature type="domain" description="Mur ligase central" evidence="12">
    <location>
        <begin position="105"/>
        <end position="311"/>
    </location>
</feature>
<organism evidence="13 14">
    <name type="scientific">Lederbergia ruris</name>
    <dbReference type="NCBI Taxonomy" id="217495"/>
    <lineage>
        <taxon>Bacteria</taxon>
        <taxon>Bacillati</taxon>
        <taxon>Bacillota</taxon>
        <taxon>Bacilli</taxon>
        <taxon>Bacillales</taxon>
        <taxon>Bacillaceae</taxon>
        <taxon>Lederbergia</taxon>
    </lineage>
</organism>
<comment type="similarity">
    <text evidence="2 8">Belongs to the MurCDEF family. MurE subfamily.</text>
</comment>
<comment type="catalytic activity">
    <reaction evidence="8">
        <text>UDP-N-acetyl-alpha-D-muramoyl-L-alanyl-D-glutamate + meso-2,6-diaminopimelate + ATP = UDP-N-acetyl-alpha-D-muramoyl-L-alanyl-gamma-D-glutamyl-meso-2,6-diaminopimelate + ADP + phosphate + H(+)</text>
        <dbReference type="Rhea" id="RHEA:23676"/>
        <dbReference type="ChEBI" id="CHEBI:15378"/>
        <dbReference type="ChEBI" id="CHEBI:30616"/>
        <dbReference type="ChEBI" id="CHEBI:43474"/>
        <dbReference type="ChEBI" id="CHEBI:57791"/>
        <dbReference type="ChEBI" id="CHEBI:83900"/>
        <dbReference type="ChEBI" id="CHEBI:83905"/>
        <dbReference type="ChEBI" id="CHEBI:456216"/>
        <dbReference type="EC" id="6.3.2.13"/>
    </reaction>
</comment>
<feature type="binding site" evidence="8">
    <location>
        <begin position="149"/>
        <end position="150"/>
    </location>
    <ligand>
        <name>UDP-N-acetyl-alpha-D-muramoyl-L-alanyl-D-glutamate</name>
        <dbReference type="ChEBI" id="CHEBI:83900"/>
    </ligand>
</feature>
<comment type="pathway">
    <text evidence="1 8 9">Cell wall biogenesis; peptidoglycan biosynthesis.</text>
</comment>
<feature type="short sequence motif" description="Meso-diaminopimelate recognition motif" evidence="8">
    <location>
        <begin position="406"/>
        <end position="409"/>
    </location>
</feature>
<feature type="binding site" evidence="8">
    <location>
        <position position="456"/>
    </location>
    <ligand>
        <name>meso-2,6-diaminopimelate</name>
        <dbReference type="ChEBI" id="CHEBI:57791"/>
    </ligand>
</feature>
<comment type="cofactor">
    <cofactor evidence="8">
        <name>Mg(2+)</name>
        <dbReference type="ChEBI" id="CHEBI:18420"/>
    </cofactor>
</comment>
<proteinExistence type="inferred from homology"/>
<dbReference type="InterPro" id="IPR005761">
    <property type="entry name" value="UDP-N-AcMur-Glu-dNH2Pim_ligase"/>
</dbReference>
<dbReference type="PANTHER" id="PTHR23135">
    <property type="entry name" value="MUR LIGASE FAMILY MEMBER"/>
    <property type="match status" value="1"/>
</dbReference>